<dbReference type="AlphaFoldDB" id="A0A0M2PSW5"/>
<organism evidence="1 2">
    <name type="scientific">Prochlorothrix hollandica PCC 9006 = CALU 1027</name>
    <dbReference type="NCBI Taxonomy" id="317619"/>
    <lineage>
        <taxon>Bacteria</taxon>
        <taxon>Bacillati</taxon>
        <taxon>Cyanobacteriota</taxon>
        <taxon>Cyanophyceae</taxon>
        <taxon>Prochlorotrichales</taxon>
        <taxon>Prochlorotrichaceae</taxon>
        <taxon>Prochlorothrix</taxon>
    </lineage>
</organism>
<proteinExistence type="predicted"/>
<protein>
    <submittedName>
        <fullName evidence="1">Uncharacterized protein</fullName>
    </submittedName>
</protein>
<gene>
    <name evidence="1" type="ORF">PROH_15820</name>
</gene>
<dbReference type="EMBL" id="AJTX02000006">
    <property type="protein sequence ID" value="KKI99214.1"/>
    <property type="molecule type" value="Genomic_DNA"/>
</dbReference>
<evidence type="ECO:0000313" key="2">
    <source>
        <dbReference type="Proteomes" id="UP000034681"/>
    </source>
</evidence>
<evidence type="ECO:0000313" key="1">
    <source>
        <dbReference type="EMBL" id="KKI99214.1"/>
    </source>
</evidence>
<comment type="caution">
    <text evidence="1">The sequence shown here is derived from an EMBL/GenBank/DDBJ whole genome shotgun (WGS) entry which is preliminary data.</text>
</comment>
<dbReference type="Proteomes" id="UP000034681">
    <property type="component" value="Unassembled WGS sequence"/>
</dbReference>
<sequence>MNRLHPHRGSSGPILSQTLTLWKNLINDKGLYQNFKSVPLISMNKAEDLGGLEKAQITLHP</sequence>
<reference evidence="1" key="1">
    <citation type="submission" date="2012-04" db="EMBL/GenBank/DDBJ databases">
        <authorList>
            <person name="Borisov I.G."/>
            <person name="Ivanikova N.V."/>
            <person name="Pinevich A.V."/>
        </authorList>
    </citation>
    <scope>NUCLEOTIDE SEQUENCE</scope>
    <source>
        <strain evidence="1">CALU 1027</strain>
    </source>
</reference>
<name>A0A0M2PSW5_PROHO</name>
<accession>A0A0M2PSW5</accession>
<keyword evidence="2" id="KW-1185">Reference proteome</keyword>